<evidence type="ECO:0000313" key="1">
    <source>
        <dbReference type="EMBL" id="ANO58268.1"/>
    </source>
</evidence>
<name>A0A1B0Z244_9BACT</name>
<protein>
    <submittedName>
        <fullName evidence="1">Uncharacterized protein</fullName>
    </submittedName>
</protein>
<organism evidence="1">
    <name type="scientific">uncultured Planctomycetota bacterium</name>
    <dbReference type="NCBI Taxonomy" id="120965"/>
    <lineage>
        <taxon>Bacteria</taxon>
        <taxon>Pseudomonadati</taxon>
        <taxon>Planctomycetota</taxon>
        <taxon>environmental samples</taxon>
    </lineage>
</organism>
<accession>A0A1B0Z244</accession>
<reference evidence="1" key="1">
    <citation type="submission" date="2015-11" db="EMBL/GenBank/DDBJ databases">
        <title>Genomes of Abundant and Widespread Viruses from the Deep Ocean.</title>
        <authorList>
            <person name="Mizuno C.M."/>
            <person name="Ghai R."/>
            <person name="Saghai A."/>
            <person name="Lopez-Garcia P."/>
            <person name="Rodriguez-Valera F."/>
        </authorList>
    </citation>
    <scope>NUCLEOTIDE SEQUENCE</scope>
</reference>
<dbReference type="AlphaFoldDB" id="A0A1B0Z244"/>
<sequence length="184" mass="20867">MDMDIQAEVGAVLQQDMENIAAKVAAGKTLTSSERDFFMSQQPAVKDDNKITTKIMLGNALGVARDTLHKWFALAGAPTKKVNGGYDLEAWREFAKRNDLKDFADQDEEGQTLAERKRYYETLILKAKYQTLIGELIPVPVVEKLITDKAIEIRKVITNSALTDDEKDRMLSELHDLRQHKFRP</sequence>
<dbReference type="EMBL" id="KT997803">
    <property type="protein sequence ID" value="ANO58268.1"/>
    <property type="molecule type" value="Genomic_DNA"/>
</dbReference>
<proteinExistence type="predicted"/>